<dbReference type="InterPro" id="IPR027417">
    <property type="entry name" value="P-loop_NTPase"/>
</dbReference>
<evidence type="ECO:0000256" key="7">
    <source>
        <dbReference type="ARBA" id="ARBA00022490"/>
    </source>
</evidence>
<accession>D6D3U5</accession>
<evidence type="ECO:0000256" key="4">
    <source>
        <dbReference type="ARBA" id="ARBA00005408"/>
    </source>
</evidence>
<evidence type="ECO:0000256" key="10">
    <source>
        <dbReference type="ARBA" id="ARBA00022777"/>
    </source>
</evidence>
<evidence type="ECO:0000259" key="18">
    <source>
        <dbReference type="Pfam" id="PF00485"/>
    </source>
</evidence>
<feature type="binding site" evidence="16">
    <location>
        <begin position="39"/>
        <end position="46"/>
    </location>
    <ligand>
        <name>ATP</name>
        <dbReference type="ChEBI" id="CHEBI:30616"/>
    </ligand>
</feature>
<proteinExistence type="inferred from homology"/>
<reference evidence="19 20" key="1">
    <citation type="submission" date="2010-03" db="EMBL/GenBank/DDBJ databases">
        <title>The genome sequence of Bacteriodes xylanisolvens XB1A.</title>
        <authorList>
            <consortium name="metaHIT consortium -- http://www.metahit.eu/"/>
            <person name="Pajon A."/>
            <person name="Turner K."/>
            <person name="Parkhill J."/>
            <person name="Bernalier A."/>
        </authorList>
    </citation>
    <scope>NUCLEOTIDE SEQUENCE [LARGE SCALE GENOMIC DNA]</scope>
    <source>
        <strain evidence="19 20">XB1A</strain>
    </source>
</reference>
<dbReference type="NCBIfam" id="NF004018">
    <property type="entry name" value="PRK05480.1"/>
    <property type="match status" value="1"/>
</dbReference>
<dbReference type="UniPathway" id="UPA00579">
    <property type="reaction ID" value="UER00640"/>
</dbReference>
<dbReference type="PATRIC" id="fig|657309.4.peg.3181"/>
<evidence type="ECO:0000256" key="6">
    <source>
        <dbReference type="ARBA" id="ARBA00021478"/>
    </source>
</evidence>
<dbReference type="eggNOG" id="COG0572">
    <property type="taxonomic scope" value="Bacteria"/>
</dbReference>
<dbReference type="EC" id="2.7.1.48" evidence="5 16"/>
<dbReference type="HOGENOM" id="CLU_021278_1_2_10"/>
<dbReference type="HAMAP" id="MF_00551">
    <property type="entry name" value="Uridine_kinase"/>
    <property type="match status" value="1"/>
</dbReference>
<dbReference type="GO" id="GO:0043771">
    <property type="term" value="F:cytidine kinase activity"/>
    <property type="evidence" value="ECO:0007669"/>
    <property type="project" value="RHEA"/>
</dbReference>
<evidence type="ECO:0000256" key="12">
    <source>
        <dbReference type="ARBA" id="ARBA00030641"/>
    </source>
</evidence>
<dbReference type="Proteomes" id="UP000008795">
    <property type="component" value="Chromosome"/>
</dbReference>
<keyword evidence="7 16" id="KW-0963">Cytoplasm</keyword>
<dbReference type="Pfam" id="PF00485">
    <property type="entry name" value="PRK"/>
    <property type="match status" value="1"/>
</dbReference>
<comment type="catalytic activity">
    <reaction evidence="15 16 17">
        <text>uridine + ATP = UMP + ADP + H(+)</text>
        <dbReference type="Rhea" id="RHEA:16825"/>
        <dbReference type="ChEBI" id="CHEBI:15378"/>
        <dbReference type="ChEBI" id="CHEBI:16704"/>
        <dbReference type="ChEBI" id="CHEBI:30616"/>
        <dbReference type="ChEBI" id="CHEBI:57865"/>
        <dbReference type="ChEBI" id="CHEBI:456216"/>
        <dbReference type="EC" id="2.7.1.48"/>
    </reaction>
</comment>
<evidence type="ECO:0000256" key="11">
    <source>
        <dbReference type="ARBA" id="ARBA00022840"/>
    </source>
</evidence>
<dbReference type="Gene3D" id="3.40.50.300">
    <property type="entry name" value="P-loop containing nucleotide triphosphate hydrolases"/>
    <property type="match status" value="1"/>
</dbReference>
<evidence type="ECO:0000256" key="3">
    <source>
        <dbReference type="ARBA" id="ARBA00004784"/>
    </source>
</evidence>
<reference evidence="19 20" key="2">
    <citation type="submission" date="2010-03" db="EMBL/GenBank/DDBJ databases">
        <authorList>
            <person name="Pajon A."/>
        </authorList>
    </citation>
    <scope>NUCLEOTIDE SEQUENCE [LARGE SCALE GENOMIC DNA]</scope>
    <source>
        <strain evidence="19 20">XB1A</strain>
    </source>
</reference>
<dbReference type="PRINTS" id="PR00988">
    <property type="entry name" value="URIDINKINASE"/>
</dbReference>
<dbReference type="UniPathway" id="UPA00574">
    <property type="reaction ID" value="UER00637"/>
</dbReference>
<evidence type="ECO:0000256" key="16">
    <source>
        <dbReference type="HAMAP-Rule" id="MF_00551"/>
    </source>
</evidence>
<comment type="pathway">
    <text evidence="2 16 17">Pyrimidine metabolism; UMP biosynthesis via salvage pathway; UMP from uridine: step 1/1.</text>
</comment>
<dbReference type="GO" id="GO:0044211">
    <property type="term" value="P:CTP salvage"/>
    <property type="evidence" value="ECO:0007669"/>
    <property type="project" value="UniProtKB-UniRule"/>
</dbReference>
<keyword evidence="8 16" id="KW-0808">Transferase</keyword>
<comment type="similarity">
    <text evidence="4 16 17">Belongs to the uridine kinase family.</text>
</comment>
<dbReference type="InterPro" id="IPR026008">
    <property type="entry name" value="Uridine_kinase"/>
</dbReference>
<dbReference type="GO" id="GO:0004849">
    <property type="term" value="F:uridine kinase activity"/>
    <property type="evidence" value="ECO:0007669"/>
    <property type="project" value="UniProtKB-UniRule"/>
</dbReference>
<evidence type="ECO:0000256" key="5">
    <source>
        <dbReference type="ARBA" id="ARBA00012137"/>
    </source>
</evidence>
<keyword evidence="10 16" id="KW-0418">Kinase</keyword>
<protein>
    <recommendedName>
        <fullName evidence="6 16">Uridine kinase</fullName>
        <ecNumber evidence="5 16">2.7.1.48</ecNumber>
    </recommendedName>
    <alternativeName>
        <fullName evidence="12 16">Cytidine monophosphokinase</fullName>
    </alternativeName>
    <alternativeName>
        <fullName evidence="13 16">Uridine monophosphokinase</fullName>
    </alternativeName>
</protein>
<dbReference type="NCBIfam" id="TIGR00235">
    <property type="entry name" value="udk"/>
    <property type="match status" value="1"/>
</dbReference>
<evidence type="ECO:0000256" key="8">
    <source>
        <dbReference type="ARBA" id="ARBA00022679"/>
    </source>
</evidence>
<evidence type="ECO:0000256" key="15">
    <source>
        <dbReference type="ARBA" id="ARBA00048909"/>
    </source>
</evidence>
<evidence type="ECO:0000256" key="1">
    <source>
        <dbReference type="ARBA" id="ARBA00004496"/>
    </source>
</evidence>
<evidence type="ECO:0000256" key="2">
    <source>
        <dbReference type="ARBA" id="ARBA00004690"/>
    </source>
</evidence>
<dbReference type="GO" id="GO:0005524">
    <property type="term" value="F:ATP binding"/>
    <property type="evidence" value="ECO:0007669"/>
    <property type="project" value="UniProtKB-UniRule"/>
</dbReference>
<dbReference type="KEGG" id="bxy:BXY_41920"/>
<dbReference type="CDD" id="cd02023">
    <property type="entry name" value="UMPK"/>
    <property type="match status" value="1"/>
</dbReference>
<evidence type="ECO:0000256" key="9">
    <source>
        <dbReference type="ARBA" id="ARBA00022741"/>
    </source>
</evidence>
<dbReference type="InterPro" id="IPR006083">
    <property type="entry name" value="PRK/URK"/>
</dbReference>
<evidence type="ECO:0000256" key="14">
    <source>
        <dbReference type="ARBA" id="ARBA00047436"/>
    </source>
</evidence>
<dbReference type="SUPFAM" id="SSF52540">
    <property type="entry name" value="P-loop containing nucleoside triphosphate hydrolases"/>
    <property type="match status" value="1"/>
</dbReference>
<dbReference type="InterPro" id="IPR000764">
    <property type="entry name" value="Uridine_kinase-like"/>
</dbReference>
<comment type="pathway">
    <text evidence="3 16 17">Pyrimidine metabolism; CTP biosynthesis via salvage pathway; CTP from cytidine: step 1/3.</text>
</comment>
<dbReference type="GO" id="GO:0005737">
    <property type="term" value="C:cytoplasm"/>
    <property type="evidence" value="ECO:0007669"/>
    <property type="project" value="UniProtKB-SubCell"/>
</dbReference>
<keyword evidence="9 16" id="KW-0547">Nucleotide-binding</keyword>
<organism evidence="19 20">
    <name type="scientific">Bacteroides xylanisolvens XB1A</name>
    <dbReference type="NCBI Taxonomy" id="657309"/>
    <lineage>
        <taxon>Bacteria</taxon>
        <taxon>Pseudomonadati</taxon>
        <taxon>Bacteroidota</taxon>
        <taxon>Bacteroidia</taxon>
        <taxon>Bacteroidales</taxon>
        <taxon>Bacteroidaceae</taxon>
        <taxon>Bacteroides</taxon>
    </lineage>
</organism>
<evidence type="ECO:0000313" key="20">
    <source>
        <dbReference type="Proteomes" id="UP000008795"/>
    </source>
</evidence>
<dbReference type="AlphaFoldDB" id="D6D3U5"/>
<evidence type="ECO:0000313" key="19">
    <source>
        <dbReference type="EMBL" id="CBK69097.1"/>
    </source>
</evidence>
<feature type="domain" description="Phosphoribulokinase/uridine kinase" evidence="18">
    <location>
        <begin position="34"/>
        <end position="220"/>
    </location>
</feature>
<evidence type="ECO:0000256" key="17">
    <source>
        <dbReference type="RuleBase" id="RU003825"/>
    </source>
</evidence>
<comment type="subcellular location">
    <subcellularLocation>
        <location evidence="1 16 17">Cytoplasm</location>
    </subcellularLocation>
</comment>
<gene>
    <name evidence="16" type="primary">udk</name>
    <name evidence="19" type="ORF">BXY_41920</name>
</gene>
<dbReference type="GO" id="GO:0044206">
    <property type="term" value="P:UMP salvage"/>
    <property type="evidence" value="ECO:0007669"/>
    <property type="project" value="UniProtKB-UniRule"/>
</dbReference>
<keyword evidence="11 16" id="KW-0067">ATP-binding</keyword>
<dbReference type="PANTHER" id="PTHR10285">
    <property type="entry name" value="URIDINE KINASE"/>
    <property type="match status" value="1"/>
</dbReference>
<sequence>MNCFYICLVNAYIALIEMQKYSIWFKYTFKEMLIIGIAGGTGSGKTTVVRKIIESLPAGEVVLLPQDSYYKDSSHVPVEERQNINFDHPDAFEWSLLSKHIMMLKEGKSIEQPTYSYLTCTRQSETIHIEPREVVIIEGILALCDKKLRNMMDLKIFVDADPDERLIRVIQRDVIERGRTAEAVMERYTRVLKPMHLQFIEPCKRYADLIVPEGGSNKVAIDILTMYIKKHLKS</sequence>
<evidence type="ECO:0000256" key="13">
    <source>
        <dbReference type="ARBA" id="ARBA00031452"/>
    </source>
</evidence>
<dbReference type="EMBL" id="FP929033">
    <property type="protein sequence ID" value="CBK69097.1"/>
    <property type="molecule type" value="Genomic_DNA"/>
</dbReference>
<comment type="catalytic activity">
    <reaction evidence="14 17">
        <text>cytidine + ATP = CMP + ADP + H(+)</text>
        <dbReference type="Rhea" id="RHEA:24674"/>
        <dbReference type="ChEBI" id="CHEBI:15378"/>
        <dbReference type="ChEBI" id="CHEBI:17562"/>
        <dbReference type="ChEBI" id="CHEBI:30616"/>
        <dbReference type="ChEBI" id="CHEBI:60377"/>
        <dbReference type="ChEBI" id="CHEBI:456216"/>
        <dbReference type="EC" id="2.7.1.48"/>
    </reaction>
</comment>
<name>D6D3U5_9BACE</name>